<dbReference type="GO" id="GO:0004497">
    <property type="term" value="F:monooxygenase activity"/>
    <property type="evidence" value="ECO:0007669"/>
    <property type="project" value="UniProtKB-KW"/>
</dbReference>
<evidence type="ECO:0000313" key="6">
    <source>
        <dbReference type="Proteomes" id="UP000612055"/>
    </source>
</evidence>
<feature type="domain" description="FAD-binding" evidence="4">
    <location>
        <begin position="444"/>
        <end position="511"/>
    </location>
</feature>
<dbReference type="InterPro" id="IPR002938">
    <property type="entry name" value="FAD-bd"/>
</dbReference>
<keyword evidence="1" id="KW-0560">Oxidoreductase</keyword>
<evidence type="ECO:0000259" key="4">
    <source>
        <dbReference type="Pfam" id="PF01494"/>
    </source>
</evidence>
<sequence>MSATGASEDQPPVLWDSLDVAIIGGGPAGLAAAIALRSVMPDLRLKVFEAGPEATQQGAGVGVYANGARALETLDPRILHELVSRAVYTIAFAEYNDVTGERWPHLRVNKAEEALERLGYAPCVAPWSSLRDALRARVPQGVLEFGCRVTHCSGPGLEGWREELAARAQAPQGAEGERAGNGVNGAAAAPAVAGAGVGAGADGEEEWYTLRIAQLTPDASTGGAAGGNGASGPQAPAPPPPGAAAGSREVAARARFVIAADGYFSRTRRTEDFSSGRVPLPAAIAPRELWFHTWMQAAADGSRPPGIGKRGLNIYATSEEGDQGLRLVWSLYAPTSALAEAGLAYPMPRAGGQVGGSGSGTASGSGVHTEGSGGGGGPSSAAAATESDDSEPVSVQLTQRNGSSALARALAVTSYLPADVRAMLAATPPERVGEFGLHMQPEETYVQGAWVRSGMILIGDAAHSGTPNGQGANLALEDAAVLGALVRRKGLSRETFAAWEAERLPRVKAIMYDKSPGLTASTDLIQSTVLEPLWSPGALAAEAGEGAAALLPSEVAAEVKAALAAGQEEEAQQAVIRWSRARIKEIVGSKLAGRVYPEAVAPPPGTVMRG</sequence>
<dbReference type="SUPFAM" id="SSF51905">
    <property type="entry name" value="FAD/NAD(P)-binding domain"/>
    <property type="match status" value="1"/>
</dbReference>
<dbReference type="AlphaFoldDB" id="A0A835Y8H1"/>
<accession>A0A835Y8H1</accession>
<gene>
    <name evidence="5" type="ORF">HYH03_008857</name>
</gene>
<evidence type="ECO:0000256" key="2">
    <source>
        <dbReference type="ARBA" id="ARBA00023033"/>
    </source>
</evidence>
<dbReference type="Proteomes" id="UP000612055">
    <property type="component" value="Unassembled WGS sequence"/>
</dbReference>
<keyword evidence="6" id="KW-1185">Reference proteome</keyword>
<feature type="region of interest" description="Disordered" evidence="3">
    <location>
        <begin position="219"/>
        <end position="248"/>
    </location>
</feature>
<dbReference type="InterPro" id="IPR036188">
    <property type="entry name" value="FAD/NAD-bd_sf"/>
</dbReference>
<keyword evidence="2" id="KW-0503">Monooxygenase</keyword>
<evidence type="ECO:0000256" key="1">
    <source>
        <dbReference type="ARBA" id="ARBA00023002"/>
    </source>
</evidence>
<dbReference type="Pfam" id="PF01494">
    <property type="entry name" value="FAD_binding_3"/>
    <property type="match status" value="1"/>
</dbReference>
<organism evidence="5 6">
    <name type="scientific">Edaphochlamys debaryana</name>
    <dbReference type="NCBI Taxonomy" id="47281"/>
    <lineage>
        <taxon>Eukaryota</taxon>
        <taxon>Viridiplantae</taxon>
        <taxon>Chlorophyta</taxon>
        <taxon>core chlorophytes</taxon>
        <taxon>Chlorophyceae</taxon>
        <taxon>CS clade</taxon>
        <taxon>Chlamydomonadales</taxon>
        <taxon>Chlamydomonadales incertae sedis</taxon>
        <taxon>Edaphochlamys</taxon>
    </lineage>
</organism>
<feature type="compositionally biased region" description="Gly residues" evidence="3">
    <location>
        <begin position="352"/>
        <end position="363"/>
    </location>
</feature>
<dbReference type="OrthoDB" id="538512at2759"/>
<feature type="region of interest" description="Disordered" evidence="3">
    <location>
        <begin position="352"/>
        <end position="396"/>
    </location>
</feature>
<dbReference type="PANTHER" id="PTHR13789:SF309">
    <property type="entry name" value="PUTATIVE (AFU_ORTHOLOGUE AFUA_6G14510)-RELATED"/>
    <property type="match status" value="1"/>
</dbReference>
<dbReference type="InterPro" id="IPR050493">
    <property type="entry name" value="FAD-dep_Monooxygenase_BioMet"/>
</dbReference>
<evidence type="ECO:0000313" key="5">
    <source>
        <dbReference type="EMBL" id="KAG2492949.1"/>
    </source>
</evidence>
<protein>
    <recommendedName>
        <fullName evidence="4">FAD-binding domain-containing protein</fullName>
    </recommendedName>
</protein>
<proteinExistence type="predicted"/>
<comment type="caution">
    <text evidence="5">The sequence shown here is derived from an EMBL/GenBank/DDBJ whole genome shotgun (WGS) entry which is preliminary data.</text>
</comment>
<dbReference type="EMBL" id="JAEHOE010000041">
    <property type="protein sequence ID" value="KAG2492949.1"/>
    <property type="molecule type" value="Genomic_DNA"/>
</dbReference>
<dbReference type="GO" id="GO:0071949">
    <property type="term" value="F:FAD binding"/>
    <property type="evidence" value="ECO:0007669"/>
    <property type="project" value="InterPro"/>
</dbReference>
<name>A0A835Y8H1_9CHLO</name>
<dbReference type="PANTHER" id="PTHR13789">
    <property type="entry name" value="MONOOXYGENASE"/>
    <property type="match status" value="1"/>
</dbReference>
<evidence type="ECO:0000256" key="3">
    <source>
        <dbReference type="SAM" id="MobiDB-lite"/>
    </source>
</evidence>
<dbReference type="Gene3D" id="3.50.50.60">
    <property type="entry name" value="FAD/NAD(P)-binding domain"/>
    <property type="match status" value="2"/>
</dbReference>
<reference evidence="5" key="1">
    <citation type="journal article" date="2020" name="bioRxiv">
        <title>Comparative genomics of Chlamydomonas.</title>
        <authorList>
            <person name="Craig R.J."/>
            <person name="Hasan A.R."/>
            <person name="Ness R.W."/>
            <person name="Keightley P.D."/>
        </authorList>
    </citation>
    <scope>NUCLEOTIDE SEQUENCE</scope>
    <source>
        <strain evidence="5">CCAP 11/70</strain>
    </source>
</reference>